<reference evidence="3 4" key="1">
    <citation type="journal article" date="2006" name="Science">
        <title>The genome of black cottonwood, Populus trichocarpa (Torr. &amp; Gray).</title>
        <authorList>
            <person name="Tuskan G.A."/>
            <person name="Difazio S."/>
            <person name="Jansson S."/>
            <person name="Bohlmann J."/>
            <person name="Grigoriev I."/>
            <person name="Hellsten U."/>
            <person name="Putnam N."/>
            <person name="Ralph S."/>
            <person name="Rombauts S."/>
            <person name="Salamov A."/>
            <person name="Schein J."/>
            <person name="Sterck L."/>
            <person name="Aerts A."/>
            <person name="Bhalerao R.R."/>
            <person name="Bhalerao R.P."/>
            <person name="Blaudez D."/>
            <person name="Boerjan W."/>
            <person name="Brun A."/>
            <person name="Brunner A."/>
            <person name="Busov V."/>
            <person name="Campbell M."/>
            <person name="Carlson J."/>
            <person name="Chalot M."/>
            <person name="Chapman J."/>
            <person name="Chen G.L."/>
            <person name="Cooper D."/>
            <person name="Coutinho P.M."/>
            <person name="Couturier J."/>
            <person name="Covert S."/>
            <person name="Cronk Q."/>
            <person name="Cunningham R."/>
            <person name="Davis J."/>
            <person name="Degroeve S."/>
            <person name="Dejardin A."/>
            <person name="Depamphilis C."/>
            <person name="Detter J."/>
            <person name="Dirks B."/>
            <person name="Dubchak I."/>
            <person name="Duplessis S."/>
            <person name="Ehlting J."/>
            <person name="Ellis B."/>
            <person name="Gendler K."/>
            <person name="Goodstein D."/>
            <person name="Gribskov M."/>
            <person name="Grimwood J."/>
            <person name="Groover A."/>
            <person name="Gunter L."/>
            <person name="Hamberger B."/>
            <person name="Heinze B."/>
            <person name="Helariutta Y."/>
            <person name="Henrissat B."/>
            <person name="Holligan D."/>
            <person name="Holt R."/>
            <person name="Huang W."/>
            <person name="Islam-Faridi N."/>
            <person name="Jones S."/>
            <person name="Jones-Rhoades M."/>
            <person name="Jorgensen R."/>
            <person name="Joshi C."/>
            <person name="Kangasjarvi J."/>
            <person name="Karlsson J."/>
            <person name="Kelleher C."/>
            <person name="Kirkpatrick R."/>
            <person name="Kirst M."/>
            <person name="Kohler A."/>
            <person name="Kalluri U."/>
            <person name="Larimer F."/>
            <person name="Leebens-Mack J."/>
            <person name="Leple J.C."/>
            <person name="Locascio P."/>
            <person name="Lou Y."/>
            <person name="Lucas S."/>
            <person name="Martin F."/>
            <person name="Montanini B."/>
            <person name="Napoli C."/>
            <person name="Nelson D.R."/>
            <person name="Nelson C."/>
            <person name="Nieminen K."/>
            <person name="Nilsson O."/>
            <person name="Pereda V."/>
            <person name="Peter G."/>
            <person name="Philippe R."/>
            <person name="Pilate G."/>
            <person name="Poliakov A."/>
            <person name="Razumovskaya J."/>
            <person name="Richardson P."/>
            <person name="Rinaldi C."/>
            <person name="Ritland K."/>
            <person name="Rouze P."/>
            <person name="Ryaboy D."/>
            <person name="Schmutz J."/>
            <person name="Schrader J."/>
            <person name="Segerman B."/>
            <person name="Shin H."/>
            <person name="Siddiqui A."/>
            <person name="Sterky F."/>
            <person name="Terry A."/>
            <person name="Tsai C.J."/>
            <person name="Uberbacher E."/>
            <person name="Unneberg P."/>
            <person name="Vahala J."/>
            <person name="Wall K."/>
            <person name="Wessler S."/>
            <person name="Yang G."/>
            <person name="Yin T."/>
            <person name="Douglas C."/>
            <person name="Marra M."/>
            <person name="Sandberg G."/>
            <person name="Van de Peer Y."/>
            <person name="Rokhsar D."/>
        </authorList>
    </citation>
    <scope>NUCLEOTIDE SEQUENCE [LARGE SCALE GENOMIC DNA]</scope>
    <source>
        <strain evidence="4">cv. Nisqually</strain>
        <strain evidence="3">Nisqually-1</strain>
    </source>
</reference>
<evidence type="ECO:0000256" key="1">
    <source>
        <dbReference type="ARBA" id="ARBA00010016"/>
    </source>
</evidence>
<dbReference type="EMBL" id="CM009308">
    <property type="protein sequence ID" value="PNS91497.1"/>
    <property type="molecule type" value="Genomic_DNA"/>
</dbReference>
<name>A0A2K1WSJ3_POPTR</name>
<accession>A0A2K1WSJ3</accession>
<keyword evidence="4" id="KW-1185">Reference proteome</keyword>
<evidence type="ECO:0000313" key="2">
    <source>
        <dbReference type="EMBL" id="PNS91455.1"/>
    </source>
</evidence>
<organism evidence="3 4">
    <name type="scientific">Populus trichocarpa</name>
    <name type="common">Western balsam poplar</name>
    <name type="synonym">Populus balsamifera subsp. trichocarpa</name>
    <dbReference type="NCBI Taxonomy" id="3694"/>
    <lineage>
        <taxon>Eukaryota</taxon>
        <taxon>Viridiplantae</taxon>
        <taxon>Streptophyta</taxon>
        <taxon>Embryophyta</taxon>
        <taxon>Tracheophyta</taxon>
        <taxon>Spermatophyta</taxon>
        <taxon>Magnoliopsida</taxon>
        <taxon>eudicotyledons</taxon>
        <taxon>Gunneridae</taxon>
        <taxon>Pentapetalae</taxon>
        <taxon>rosids</taxon>
        <taxon>fabids</taxon>
        <taxon>Malpighiales</taxon>
        <taxon>Salicaceae</taxon>
        <taxon>Saliceae</taxon>
        <taxon>Populus</taxon>
    </lineage>
</organism>
<evidence type="ECO:0000313" key="4">
    <source>
        <dbReference type="Proteomes" id="UP000006729"/>
    </source>
</evidence>
<dbReference type="Proteomes" id="UP000006729">
    <property type="component" value="Chromosome 19"/>
</dbReference>
<sequence>MGLDLFKDKKSLSSSSLLSGSGNVENIHQPRRLHVRLMQWRYANDRADTKQVEIKLLEALGDMERQDLSPASKTKECSLSVIRRAPLMECAKAEQTVGLQSQLAEVAAQEKLLIEECLELLQTVSILQLES</sequence>
<dbReference type="PANTHER" id="PTHR31807">
    <property type="entry name" value="AUGMIN FAMILY MEMBER"/>
    <property type="match status" value="1"/>
</dbReference>
<gene>
    <name evidence="2" type="ORF">POPTR_019G105000</name>
    <name evidence="3" type="ORF">POPTR_019G109000</name>
</gene>
<reference evidence="3" key="2">
    <citation type="submission" date="2017-07" db="EMBL/GenBank/DDBJ databases">
        <title>WGS assembly of Populus trichocarpa.</title>
        <authorList>
            <person name="Tuskan G."/>
            <person name="Difazio S."/>
            <person name="Jansson S."/>
            <person name="Bohlmann J."/>
            <person name="Grigoriev I."/>
            <person name="Hellsten U."/>
            <person name="Putnam N."/>
            <person name="Ralph S."/>
            <person name="Rombauts S."/>
            <person name="Salamov A."/>
            <person name="Schein J."/>
            <person name="Sterck L."/>
            <person name="Aerts A."/>
            <person name="Bhalerao R."/>
            <person name="Bhalerao R."/>
            <person name="Blaudez D."/>
            <person name="Boerjan W."/>
            <person name="Brun A."/>
            <person name="Brunner A."/>
            <person name="Busov V."/>
            <person name="Campbell M."/>
            <person name="Carlson J."/>
            <person name="Chalot M."/>
            <person name="Chapman J."/>
            <person name="Chen G."/>
            <person name="Cooper D."/>
            <person name="Coutinho P."/>
            <person name="Couturier J."/>
            <person name="Covert S."/>
            <person name="Cronk Q."/>
            <person name="Cunningham R."/>
            <person name="Davis J."/>
            <person name="Degroeve S."/>
            <person name="Dejardin A."/>
            <person name="Depamphilis C."/>
            <person name="Detter J."/>
            <person name="Dirks B."/>
            <person name="Dubchak I."/>
            <person name="Duplessis S."/>
            <person name="Ehlting J."/>
            <person name="Ellis B."/>
            <person name="Gendler K."/>
            <person name="Goodstein D."/>
            <person name="Gribskov M."/>
            <person name="Grimwood J."/>
            <person name="Groover A."/>
            <person name="Gunter L."/>
            <person name="Hamberger B."/>
            <person name="Heinze B."/>
            <person name="Helariutta Y."/>
            <person name="Henrissat B."/>
            <person name="Holligan D."/>
            <person name="Holt R."/>
            <person name="Huang W."/>
            <person name="Islam-Faridi N."/>
            <person name="Jones S."/>
            <person name="Jones-Rhoades M."/>
            <person name="Jorgensen R."/>
            <person name="Joshi C."/>
            <person name="Kangasjarvi J."/>
            <person name="Karlsson J."/>
            <person name="Kelleher C."/>
            <person name="Kirkpatrick R."/>
            <person name="Kirst M."/>
            <person name="Kohler A."/>
            <person name="Kalluri U."/>
            <person name="Larimer F."/>
            <person name="Leebens-Mack J."/>
            <person name="Leple J."/>
            <person name="Locascio P."/>
            <person name="Lou Y."/>
            <person name="Lucas S."/>
            <person name="Martin F."/>
            <person name="Montanini B."/>
            <person name="Napoli C."/>
            <person name="Nelson D."/>
            <person name="Nelson C."/>
            <person name="Nieminen K."/>
            <person name="Nilsson O."/>
            <person name="Pereda V."/>
            <person name="Peter G."/>
            <person name="Philippe R."/>
            <person name="Pilate G."/>
            <person name="Poliakov A."/>
            <person name="Razumovskaya J."/>
            <person name="Richardson P."/>
            <person name="Rinaldi C."/>
            <person name="Ritland K."/>
            <person name="Rouze P."/>
            <person name="Ryaboy D."/>
            <person name="Schmutz J."/>
            <person name="Schrader J."/>
            <person name="Segerman B."/>
            <person name="Shin H."/>
            <person name="Siddiqui A."/>
            <person name="Sterky F."/>
            <person name="Terry A."/>
            <person name="Tsai C."/>
            <person name="Uberbacher E."/>
            <person name="Unneberg P."/>
            <person name="Vahala J."/>
            <person name="Wall K."/>
            <person name="Wessler S."/>
            <person name="Yang G."/>
            <person name="Yin T."/>
            <person name="Douglas C."/>
            <person name="Marra M."/>
            <person name="Sandberg G."/>
            <person name="Van De Peer Y."/>
            <person name="Rokhsar D."/>
        </authorList>
    </citation>
    <scope>NUCLEOTIDE SEQUENCE</scope>
    <source>
        <strain evidence="3">Nisqually-1</strain>
    </source>
</reference>
<dbReference type="Pfam" id="PF04484">
    <property type="entry name" value="QWRF"/>
    <property type="match status" value="1"/>
</dbReference>
<dbReference type="EMBL" id="CM009308">
    <property type="protein sequence ID" value="PNS91455.1"/>
    <property type="molecule type" value="Genomic_DNA"/>
</dbReference>
<dbReference type="PANTHER" id="PTHR31807:SF31">
    <property type="entry name" value="QWRF MOTIF PROTEIN (DUF566)-RELATED"/>
    <property type="match status" value="1"/>
</dbReference>
<comment type="similarity">
    <text evidence="1">Belongs to the QWRF family.</text>
</comment>
<protein>
    <submittedName>
        <fullName evidence="3">Uncharacterized protein</fullName>
    </submittedName>
</protein>
<dbReference type="STRING" id="3694.A0A2K1WSJ3"/>
<dbReference type="AlphaFoldDB" id="A0A2K1WSJ3"/>
<dbReference type="InterPro" id="IPR007573">
    <property type="entry name" value="QWRF"/>
</dbReference>
<dbReference type="InParanoid" id="A0A2K1WSJ3"/>
<proteinExistence type="inferred from homology"/>
<evidence type="ECO:0000313" key="3">
    <source>
        <dbReference type="EMBL" id="PNS91497.1"/>
    </source>
</evidence>